<dbReference type="InterPro" id="IPR004291">
    <property type="entry name" value="Transposase_IS66_central"/>
</dbReference>
<dbReference type="RefSeq" id="WP_158208120.1">
    <property type="nucleotide sequence ID" value="NZ_CP046996.1"/>
</dbReference>
<evidence type="ECO:0000259" key="2">
    <source>
        <dbReference type="Pfam" id="PF03050"/>
    </source>
</evidence>
<dbReference type="InterPro" id="IPR052344">
    <property type="entry name" value="Transposase-related"/>
</dbReference>
<dbReference type="PANTHER" id="PTHR33678">
    <property type="entry name" value="BLL1576 PROTEIN"/>
    <property type="match status" value="1"/>
</dbReference>
<reference evidence="4 5" key="1">
    <citation type="submission" date="2019-12" db="EMBL/GenBank/DDBJ databases">
        <title>Sequence classification of anaerobic respiratory reductive dehalogenases: First we see many, then we see few.</title>
        <authorList>
            <person name="Molenda O."/>
            <person name="Puentes Jacome L.A."/>
            <person name="Cao X."/>
            <person name="Nesbo C.L."/>
            <person name="Tang S."/>
            <person name="Morson N."/>
            <person name="Patron J."/>
            <person name="Lomheim L."/>
            <person name="Wishart D.S."/>
            <person name="Edwards E.A."/>
        </authorList>
    </citation>
    <scope>NUCLEOTIDE SEQUENCE [LARGE SCALE GENOMIC DNA]</scope>
    <source>
        <strain evidence="4 5">12DCA</strain>
    </source>
</reference>
<name>A0A857DF47_9FIRM</name>
<evidence type="ECO:0000259" key="3">
    <source>
        <dbReference type="Pfam" id="PF20042"/>
    </source>
</evidence>
<feature type="region of interest" description="Disordered" evidence="1">
    <location>
        <begin position="44"/>
        <end position="98"/>
    </location>
</feature>
<dbReference type="InterPro" id="IPR045618">
    <property type="entry name" value="DUF6444"/>
</dbReference>
<sequence length="483" mass="54208">MAGLNNSFTSDSTQKLLDKIDQLTVIIDKLTETVTKLSVENTALREQLNKNSKNSSKPPSSDGLKKPSPKSLRKPTSKKQGAQEGHKGKGFSLTQSPDKTIDHVPTECIGCAKIGICTSCGVAEKRYEVDIVVNTMVIQHRTLTFKCMKENDKIISGTFPDNITSTMQYGNNLEALALSLNTVGMVSIKRTHEILSAVFGIPISTGTIHNMVMSLAGKLTDTVEHIRQAVISSTLNHFDETGSRVDKKTMWFHNASNEYYTYLTVSEKRGKEGMDAAGILPAFKGIAVHDCWMPYWRYSDIRHALCCAHLLRELIGVIENQPEQTWPQEMIDLLLKMKDVREKAVYSSKENLSYYYLHTFDKEYDRIIKEGRIQNPIQEKKPGKRGRLAKGKVRALIERLSKYKGSVCLFTKNFLVPFDNNQAERDIRMIKVKTKVSGCFRTKEGADAFAKIMSYIGTANKHGINSFIAVKKALTNQSDFIFA</sequence>
<feature type="domain" description="Transposase IS66 central" evidence="2">
    <location>
        <begin position="168"/>
        <end position="447"/>
    </location>
</feature>
<dbReference type="Pfam" id="PF20042">
    <property type="entry name" value="DUF6444"/>
    <property type="match status" value="1"/>
</dbReference>
<evidence type="ECO:0000313" key="5">
    <source>
        <dbReference type="Proteomes" id="UP000430508"/>
    </source>
</evidence>
<evidence type="ECO:0000256" key="1">
    <source>
        <dbReference type="SAM" id="MobiDB-lite"/>
    </source>
</evidence>
<dbReference type="Proteomes" id="UP000430508">
    <property type="component" value="Chromosome"/>
</dbReference>
<proteinExistence type="predicted"/>
<organism evidence="4 5">
    <name type="scientific">Dehalobacter restrictus</name>
    <dbReference type="NCBI Taxonomy" id="55583"/>
    <lineage>
        <taxon>Bacteria</taxon>
        <taxon>Bacillati</taxon>
        <taxon>Bacillota</taxon>
        <taxon>Clostridia</taxon>
        <taxon>Eubacteriales</taxon>
        <taxon>Desulfitobacteriaceae</taxon>
        <taxon>Dehalobacter</taxon>
    </lineage>
</organism>
<feature type="compositionally biased region" description="Basic residues" evidence="1">
    <location>
        <begin position="67"/>
        <end position="77"/>
    </location>
</feature>
<evidence type="ECO:0000313" key="4">
    <source>
        <dbReference type="EMBL" id="QGZ99432.1"/>
    </source>
</evidence>
<accession>A0A857DF47</accession>
<dbReference type="EMBL" id="CP046996">
    <property type="protein sequence ID" value="QGZ99432.1"/>
    <property type="molecule type" value="Genomic_DNA"/>
</dbReference>
<feature type="compositionally biased region" description="Low complexity" evidence="1">
    <location>
        <begin position="49"/>
        <end position="61"/>
    </location>
</feature>
<dbReference type="NCBIfam" id="NF033517">
    <property type="entry name" value="transpos_IS66"/>
    <property type="match status" value="1"/>
</dbReference>
<gene>
    <name evidence="4" type="ORF">GQ588_01500</name>
</gene>
<feature type="domain" description="DUF6444" evidence="3">
    <location>
        <begin position="24"/>
        <end position="89"/>
    </location>
</feature>
<dbReference type="AlphaFoldDB" id="A0A857DF47"/>
<dbReference type="Pfam" id="PF03050">
    <property type="entry name" value="DDE_Tnp_IS66"/>
    <property type="match status" value="1"/>
</dbReference>
<protein>
    <submittedName>
        <fullName evidence="4">IS66 family transposase</fullName>
    </submittedName>
</protein>
<dbReference type="PANTHER" id="PTHR33678:SF1">
    <property type="entry name" value="BLL1576 PROTEIN"/>
    <property type="match status" value="1"/>
</dbReference>